<keyword evidence="2" id="KW-1185">Reference proteome</keyword>
<name>A0A822Y4T4_NELNU</name>
<evidence type="ECO:0000313" key="2">
    <source>
        <dbReference type="Proteomes" id="UP000607653"/>
    </source>
</evidence>
<gene>
    <name evidence="1" type="ORF">HUJ06_027513</name>
</gene>
<organism evidence="1 2">
    <name type="scientific">Nelumbo nucifera</name>
    <name type="common">Sacred lotus</name>
    <dbReference type="NCBI Taxonomy" id="4432"/>
    <lineage>
        <taxon>Eukaryota</taxon>
        <taxon>Viridiplantae</taxon>
        <taxon>Streptophyta</taxon>
        <taxon>Embryophyta</taxon>
        <taxon>Tracheophyta</taxon>
        <taxon>Spermatophyta</taxon>
        <taxon>Magnoliopsida</taxon>
        <taxon>Proteales</taxon>
        <taxon>Nelumbonaceae</taxon>
        <taxon>Nelumbo</taxon>
    </lineage>
</organism>
<dbReference type="Proteomes" id="UP000607653">
    <property type="component" value="Unassembled WGS sequence"/>
</dbReference>
<proteinExistence type="predicted"/>
<protein>
    <submittedName>
        <fullName evidence="1">Uncharacterized protein</fullName>
    </submittedName>
</protein>
<comment type="caution">
    <text evidence="1">The sequence shown here is derived from an EMBL/GenBank/DDBJ whole genome shotgun (WGS) entry which is preliminary data.</text>
</comment>
<accession>A0A822Y4T4</accession>
<evidence type="ECO:0000313" key="1">
    <source>
        <dbReference type="EMBL" id="DAD26045.1"/>
    </source>
</evidence>
<dbReference type="EMBL" id="DUZY01000002">
    <property type="protein sequence ID" value="DAD26045.1"/>
    <property type="molecule type" value="Genomic_DNA"/>
</dbReference>
<dbReference type="AlphaFoldDB" id="A0A822Y4T4"/>
<reference evidence="1 2" key="1">
    <citation type="journal article" date="2020" name="Mol. Biol. Evol.">
        <title>Distinct Expression and Methylation Patterns for Genes with Different Fates following a Single Whole-Genome Duplication in Flowering Plants.</title>
        <authorList>
            <person name="Shi T."/>
            <person name="Rahmani R.S."/>
            <person name="Gugger P.F."/>
            <person name="Wang M."/>
            <person name="Li H."/>
            <person name="Zhang Y."/>
            <person name="Li Z."/>
            <person name="Wang Q."/>
            <person name="Van de Peer Y."/>
            <person name="Marchal K."/>
            <person name="Chen J."/>
        </authorList>
    </citation>
    <scope>NUCLEOTIDE SEQUENCE [LARGE SCALE GENOMIC DNA]</scope>
    <source>
        <tissue evidence="1">Leaf</tissue>
    </source>
</reference>
<sequence>MTCIRAALRAKTARGVLLMEVTQVEDGFFCSKGWLREQFLMMLFIESTVQHLRDQNDVLNFEWRSTERQSSTLKELVNDCYGTLLDAQLYYTSWSCPTRKLAQQFFQTSRLSVNWISETFLRLII</sequence>